<dbReference type="KEGG" id="sarg:HKX69_22665"/>
<gene>
    <name evidence="1" type="ORF">HKX69_22665</name>
</gene>
<dbReference type="Proteomes" id="UP000502641">
    <property type="component" value="Chromosome"/>
</dbReference>
<evidence type="ECO:0000313" key="1">
    <source>
        <dbReference type="EMBL" id="QJS11946.1"/>
    </source>
</evidence>
<organism evidence="1 2">
    <name type="scientific">Streptomyces argyrophylli</name>
    <dbReference type="NCBI Taxonomy" id="2726118"/>
    <lineage>
        <taxon>Bacteria</taxon>
        <taxon>Bacillati</taxon>
        <taxon>Actinomycetota</taxon>
        <taxon>Actinomycetes</taxon>
        <taxon>Kitasatosporales</taxon>
        <taxon>Streptomycetaceae</taxon>
        <taxon>Streptomyces</taxon>
    </lineage>
</organism>
<keyword evidence="2" id="KW-1185">Reference proteome</keyword>
<name>A0A6M4PQJ3_9ACTN</name>
<dbReference type="EMBL" id="CP053189">
    <property type="protein sequence ID" value="QJS11946.1"/>
    <property type="molecule type" value="Genomic_DNA"/>
</dbReference>
<proteinExistence type="predicted"/>
<reference evidence="1 2" key="1">
    <citation type="submission" date="2020-05" db="EMBL/GenBank/DDBJ databases">
        <authorList>
            <person name="Li K."/>
        </authorList>
    </citation>
    <scope>NUCLEOTIDE SEQUENCE [LARGE SCALE GENOMIC DNA]</scope>
    <source>
        <strain evidence="2">jing01</strain>
    </source>
</reference>
<dbReference type="RefSeq" id="WP_171156254.1">
    <property type="nucleotide sequence ID" value="NZ_CP053189.1"/>
</dbReference>
<accession>A0A6M4PQJ3</accession>
<protein>
    <submittedName>
        <fullName evidence="1">Uncharacterized protein</fullName>
    </submittedName>
</protein>
<dbReference type="AlphaFoldDB" id="A0A6M4PQJ3"/>
<evidence type="ECO:0000313" key="2">
    <source>
        <dbReference type="Proteomes" id="UP000502641"/>
    </source>
</evidence>
<sequence length="65" mass="6771">MTLGEDDGWTTFRNVPVRRVVASDRTNGAELDDAGLNALNRSMGSTCVITGSMIGSALIASSSSH</sequence>